<accession>A0AA48ICU3</accession>
<reference evidence="2" key="1">
    <citation type="journal article" date="2023" name="BMC Genomics">
        <title>Chromosome-level genome assemblies of Cutaneotrichosporon spp. (Trichosporonales, Basidiomycota) reveal imbalanced evolution between nucleotide sequences and chromosome synteny.</title>
        <authorList>
            <person name="Kobayashi Y."/>
            <person name="Kayamori A."/>
            <person name="Aoki K."/>
            <person name="Shiwa Y."/>
            <person name="Matsutani M."/>
            <person name="Fujita N."/>
            <person name="Sugita T."/>
            <person name="Iwasaki W."/>
            <person name="Tanaka N."/>
            <person name="Takashima M."/>
        </authorList>
    </citation>
    <scope>NUCLEOTIDE SEQUENCE</scope>
    <source>
        <strain evidence="2">HIS019</strain>
    </source>
</reference>
<feature type="compositionally biased region" description="Polar residues" evidence="1">
    <location>
        <begin position="505"/>
        <end position="514"/>
    </location>
</feature>
<evidence type="ECO:0000313" key="2">
    <source>
        <dbReference type="EMBL" id="BEI90542.1"/>
    </source>
</evidence>
<feature type="compositionally biased region" description="Basic and acidic residues" evidence="1">
    <location>
        <begin position="161"/>
        <end position="171"/>
    </location>
</feature>
<feature type="region of interest" description="Disordered" evidence="1">
    <location>
        <begin position="699"/>
        <end position="750"/>
    </location>
</feature>
<feature type="region of interest" description="Disordered" evidence="1">
    <location>
        <begin position="755"/>
        <end position="774"/>
    </location>
</feature>
<feature type="compositionally biased region" description="Pro residues" evidence="1">
    <location>
        <begin position="577"/>
        <end position="586"/>
    </location>
</feature>
<feature type="compositionally biased region" description="Pro residues" evidence="1">
    <location>
        <begin position="30"/>
        <end position="40"/>
    </location>
</feature>
<dbReference type="AlphaFoldDB" id="A0AA48ICU3"/>
<dbReference type="KEGG" id="ccac:CcaHIS019_0306120"/>
<feature type="compositionally biased region" description="Polar residues" evidence="1">
    <location>
        <begin position="718"/>
        <end position="740"/>
    </location>
</feature>
<name>A0AA48ICU3_9TREE</name>
<feature type="compositionally biased region" description="Basic and acidic residues" evidence="1">
    <location>
        <begin position="668"/>
        <end position="677"/>
    </location>
</feature>
<feature type="region of interest" description="Disordered" evidence="1">
    <location>
        <begin position="475"/>
        <end position="683"/>
    </location>
</feature>
<feature type="region of interest" description="Disordered" evidence="1">
    <location>
        <begin position="1"/>
        <end position="199"/>
    </location>
</feature>
<organism evidence="2 3">
    <name type="scientific">Cutaneotrichosporon cavernicola</name>
    <dbReference type="NCBI Taxonomy" id="279322"/>
    <lineage>
        <taxon>Eukaryota</taxon>
        <taxon>Fungi</taxon>
        <taxon>Dikarya</taxon>
        <taxon>Basidiomycota</taxon>
        <taxon>Agaricomycotina</taxon>
        <taxon>Tremellomycetes</taxon>
        <taxon>Trichosporonales</taxon>
        <taxon>Trichosporonaceae</taxon>
        <taxon>Cutaneotrichosporon</taxon>
    </lineage>
</organism>
<feature type="compositionally biased region" description="Basic residues" evidence="1">
    <location>
        <begin position="536"/>
        <end position="546"/>
    </location>
</feature>
<proteinExistence type="predicted"/>
<evidence type="ECO:0000313" key="3">
    <source>
        <dbReference type="Proteomes" id="UP001233271"/>
    </source>
</evidence>
<dbReference type="Proteomes" id="UP001233271">
    <property type="component" value="Chromosome 3"/>
</dbReference>
<feature type="compositionally biased region" description="Polar residues" evidence="1">
    <location>
        <begin position="98"/>
        <end position="130"/>
    </location>
</feature>
<dbReference type="GeneID" id="85494412"/>
<gene>
    <name evidence="2" type="ORF">CcaverHIS019_0306120</name>
</gene>
<protein>
    <submittedName>
        <fullName evidence="2">Uncharacterized protein</fullName>
    </submittedName>
</protein>
<dbReference type="EMBL" id="AP028214">
    <property type="protein sequence ID" value="BEI90542.1"/>
    <property type="molecule type" value="Genomic_DNA"/>
</dbReference>
<evidence type="ECO:0000256" key="1">
    <source>
        <dbReference type="SAM" id="MobiDB-lite"/>
    </source>
</evidence>
<feature type="compositionally biased region" description="Polar residues" evidence="1">
    <location>
        <begin position="42"/>
        <end position="67"/>
    </location>
</feature>
<sequence length="834" mass="90692">MLPNNGQRQRGAAPQNRQISALSGSRRPASGPPDPFPPPSSTQQGYAIPPSSQGYRQTHQQPLSTQYDVEDDFVESQRPMIPEYRATPPQPTIPEYRSTPQQPTIPEYRSTPQQPTIPEYRSTPQQHYPSPQTPMPPRTSRPDRQAGFYSEAGAPPPSQRRVAEVYADHVTPRSSPNMARRASAVPSEQGGKGAELSPKVDDLVNQSRNLRDATHEIKESLKVLPTREEIKADMNDSLGQALGRFKNEITESFKEVLSERHRDLKKHVDEELRPVKENVSRILSALALLQQQGVANPGQEKTIQTLGEHLIAALRPVDELKNVLLPLNIAQTLSQVFGLTHRLQTLHNKVDRTIFNTHGLPGAHKVQQDVLLRVTRVDERTSSQEQIDKINFELVKKLDQNVGSLQVGNNANSQALNVILKGVEKQGEAVRDAAWRRQNSAELSTQTDVPATYINSQVGTDAPAPFIFTIRTEQAPASRSRRTPTIVLTDSDNDVDESLVAGPSITKSNATRSPSLMDEPQGFSPGLAPPTPQPPVKRKLKRRAPAKKSAASAPVQDSALDDFHSTSSSEDVLESAPAPPTAPPAAHPVVPEAPPKRRKTGRKPNNNASIKAAVSRRISRERKTPVRFGQEPPTHEQDVLVPGTPAATLPDRIIAPLPKKGKSKGKGKGKDKGKGKPEPNIAMTATGQIIDLTVDSLNSAESDGAPQARGPTARPLLSDNTSTQPPLSSTSRSFLATQPNGIPASSFPSAVQETQLSSVSRIQPRHITRSASNELDAPTRQAFFTAQGESLDLDDLLRNAIDEDGDGNIGMLTGSQILGAEDEDEYGYALSRGL</sequence>
<keyword evidence="3" id="KW-1185">Reference proteome</keyword>
<dbReference type="RefSeq" id="XP_060455807.1">
    <property type="nucleotide sequence ID" value="XM_060599077.1"/>
</dbReference>